<gene>
    <name evidence="4" type="ORF">CERSUDRAFT_110346</name>
</gene>
<feature type="compositionally biased region" description="Polar residues" evidence="2">
    <location>
        <begin position="304"/>
        <end position="314"/>
    </location>
</feature>
<dbReference type="Proteomes" id="UP000016930">
    <property type="component" value="Unassembled WGS sequence"/>
</dbReference>
<dbReference type="EMBL" id="KB445791">
    <property type="protein sequence ID" value="EMD41777.1"/>
    <property type="molecule type" value="Genomic_DNA"/>
</dbReference>
<dbReference type="SUPFAM" id="SSF46774">
    <property type="entry name" value="ARID-like"/>
    <property type="match status" value="1"/>
</dbReference>
<dbReference type="Pfam" id="PF01388">
    <property type="entry name" value="ARID"/>
    <property type="match status" value="1"/>
</dbReference>
<proteinExistence type="predicted"/>
<dbReference type="SMART" id="SM01014">
    <property type="entry name" value="ARID"/>
    <property type="match status" value="1"/>
</dbReference>
<dbReference type="GO" id="GO:0006357">
    <property type="term" value="P:regulation of transcription by RNA polymerase II"/>
    <property type="evidence" value="ECO:0007669"/>
    <property type="project" value="TreeGrafter"/>
</dbReference>
<evidence type="ECO:0000313" key="5">
    <source>
        <dbReference type="Proteomes" id="UP000016930"/>
    </source>
</evidence>
<keyword evidence="5" id="KW-1185">Reference proteome</keyword>
<feature type="compositionally biased region" description="Basic and acidic residues" evidence="2">
    <location>
        <begin position="258"/>
        <end position="279"/>
    </location>
</feature>
<dbReference type="PANTHER" id="PTHR12656:SF5">
    <property type="entry name" value="TRITHORAX GROUP PROTEIN OSA"/>
    <property type="match status" value="1"/>
</dbReference>
<dbReference type="Gene3D" id="1.10.150.60">
    <property type="entry name" value="ARID DNA-binding domain"/>
    <property type="match status" value="1"/>
</dbReference>
<dbReference type="SUPFAM" id="SSF48371">
    <property type="entry name" value="ARM repeat"/>
    <property type="match status" value="1"/>
</dbReference>
<evidence type="ECO:0000256" key="2">
    <source>
        <dbReference type="SAM" id="MobiDB-lite"/>
    </source>
</evidence>
<evidence type="ECO:0000313" key="4">
    <source>
        <dbReference type="EMBL" id="EMD41777.1"/>
    </source>
</evidence>
<feature type="compositionally biased region" description="Polar residues" evidence="2">
    <location>
        <begin position="209"/>
        <end position="221"/>
    </location>
</feature>
<feature type="compositionally biased region" description="Low complexity" evidence="2">
    <location>
        <begin position="151"/>
        <end position="164"/>
    </location>
</feature>
<evidence type="ECO:0000256" key="1">
    <source>
        <dbReference type="ARBA" id="ARBA00022853"/>
    </source>
</evidence>
<feature type="compositionally biased region" description="Polar residues" evidence="2">
    <location>
        <begin position="284"/>
        <end position="293"/>
    </location>
</feature>
<dbReference type="PANTHER" id="PTHR12656">
    <property type="entry name" value="BRG-1 ASSOCIATED FACTOR 250 BAF250"/>
    <property type="match status" value="1"/>
</dbReference>
<protein>
    <recommendedName>
        <fullName evidence="3">ARID domain-containing protein</fullName>
    </recommendedName>
</protein>
<dbReference type="GO" id="GO:0005654">
    <property type="term" value="C:nucleoplasm"/>
    <property type="evidence" value="ECO:0007669"/>
    <property type="project" value="TreeGrafter"/>
</dbReference>
<sequence length="817" mass="90382">MMLQQQQHVMQQRKRSFVTGLANIMAQRNMPLPPALTGTQIPGYDQNHSPWKSLEISPIDIGTVRLAGRDIDLFKLWGLVQQAGGSPKVTQQNMWNIFLPQFDLPEYLPGSQQSTALALAHYFKAIVGPFEEVYRKNFHNHGSGPMHGRTPSGPQGMSMSGSPQRPSGMPGTYSPNGAIPGAVGNNQSMMGMGSASHGLDSLGAGANGPFNTPNMSHTPQIPQLGMPNGSRMTPEARPGMPSSMSDTLLGAPSISRSHSSDPESRKRKMRESEEIDPKRVRQKTAGSDASEANLSAGLDRKSVPPSSTSMTGSIAPTRIRQPARRKIEYVPFARELDTHGGRDLDAVQKEHTRAARRHIKSLDEWGRVDIEALTLSLRSRLSTELSYALSTFTFISIMPGNHKDSGFPISQAPDLLEEVLDLIEDLAFDSVDDSSDIEDPPGPHIWTYRELSNSLVEEGLKHFAGLQSYQGAKNPELGPKQRPGDLILCAVNILRNLCNFPDNHEYMARHDRFLPILFRLCSLAPPDTKTSPRPASSSLSLADLLTLRKDTVNVLINVAGYVNLSSMSDSEEGILLAVRRAYETMASFLTDAVEAVPPFQSMMLHGLPPTVQHAKPSALADVTLEAFTRLLQPDENRRLAAEAVPQEWLWETMEALVHRLPVVDTDFQVIMRESWLAYIEKLVMAIYEIAFLAPPAVKRRIKTDRQLGFPKVLLRFVKKFTLQATPEMRSWFSVAVRRAIEAMKLIDDADSDSFDTSPQTSPMLTFGVGYGEHGESRIEKGMGLLSGYQEEITWGLMTNRDVDELIFQELESLVRIG</sequence>
<reference evidence="4 5" key="1">
    <citation type="journal article" date="2012" name="Proc. Natl. Acad. Sci. U.S.A.">
        <title>Comparative genomics of Ceriporiopsis subvermispora and Phanerochaete chrysosporium provide insight into selective ligninolysis.</title>
        <authorList>
            <person name="Fernandez-Fueyo E."/>
            <person name="Ruiz-Duenas F.J."/>
            <person name="Ferreira P."/>
            <person name="Floudas D."/>
            <person name="Hibbett D.S."/>
            <person name="Canessa P."/>
            <person name="Larrondo L.F."/>
            <person name="James T.Y."/>
            <person name="Seelenfreund D."/>
            <person name="Lobos S."/>
            <person name="Polanco R."/>
            <person name="Tello M."/>
            <person name="Honda Y."/>
            <person name="Watanabe T."/>
            <person name="Watanabe T."/>
            <person name="Ryu J.S."/>
            <person name="Kubicek C.P."/>
            <person name="Schmoll M."/>
            <person name="Gaskell J."/>
            <person name="Hammel K.E."/>
            <person name="St John F.J."/>
            <person name="Vanden Wymelenberg A."/>
            <person name="Sabat G."/>
            <person name="Splinter BonDurant S."/>
            <person name="Syed K."/>
            <person name="Yadav J.S."/>
            <person name="Doddapaneni H."/>
            <person name="Subramanian V."/>
            <person name="Lavin J.L."/>
            <person name="Oguiza J.A."/>
            <person name="Perez G."/>
            <person name="Pisabarro A.G."/>
            <person name="Ramirez L."/>
            <person name="Santoyo F."/>
            <person name="Master E."/>
            <person name="Coutinho P.M."/>
            <person name="Henrissat B."/>
            <person name="Lombard V."/>
            <person name="Magnuson J.K."/>
            <person name="Kuees U."/>
            <person name="Hori C."/>
            <person name="Igarashi K."/>
            <person name="Samejima M."/>
            <person name="Held B.W."/>
            <person name="Barry K.W."/>
            <person name="LaButti K.M."/>
            <person name="Lapidus A."/>
            <person name="Lindquist E.A."/>
            <person name="Lucas S.M."/>
            <person name="Riley R."/>
            <person name="Salamov A.A."/>
            <person name="Hoffmeister D."/>
            <person name="Schwenk D."/>
            <person name="Hadar Y."/>
            <person name="Yarden O."/>
            <person name="de Vries R.P."/>
            <person name="Wiebenga A."/>
            <person name="Stenlid J."/>
            <person name="Eastwood D."/>
            <person name="Grigoriev I.V."/>
            <person name="Berka R.M."/>
            <person name="Blanchette R.A."/>
            <person name="Kersten P."/>
            <person name="Martinez A.T."/>
            <person name="Vicuna R."/>
            <person name="Cullen D."/>
        </authorList>
    </citation>
    <scope>NUCLEOTIDE SEQUENCE [LARGE SCALE GENOMIC DNA]</scope>
    <source>
        <strain evidence="4 5">B</strain>
    </source>
</reference>
<name>M2RTK3_CERS8</name>
<dbReference type="GO" id="GO:0006338">
    <property type="term" value="P:chromatin remodeling"/>
    <property type="evidence" value="ECO:0007669"/>
    <property type="project" value="InterPro"/>
</dbReference>
<accession>M2RTK3</accession>
<dbReference type="InterPro" id="IPR036431">
    <property type="entry name" value="ARID_dom_sf"/>
</dbReference>
<dbReference type="InterPro" id="IPR001606">
    <property type="entry name" value="ARID_dom"/>
</dbReference>
<feature type="region of interest" description="Disordered" evidence="2">
    <location>
        <begin position="138"/>
        <end position="321"/>
    </location>
</feature>
<keyword evidence="1" id="KW-0156">Chromatin regulator</keyword>
<dbReference type="InterPro" id="IPR016024">
    <property type="entry name" value="ARM-type_fold"/>
</dbReference>
<dbReference type="GO" id="GO:0045893">
    <property type="term" value="P:positive regulation of DNA-templated transcription"/>
    <property type="evidence" value="ECO:0007669"/>
    <property type="project" value="TreeGrafter"/>
</dbReference>
<dbReference type="STRING" id="914234.M2RTK3"/>
<evidence type="ECO:0000259" key="3">
    <source>
        <dbReference type="PROSITE" id="PS51011"/>
    </source>
</evidence>
<organism evidence="4 5">
    <name type="scientific">Ceriporiopsis subvermispora (strain B)</name>
    <name type="common">White-rot fungus</name>
    <name type="synonym">Gelatoporia subvermispora</name>
    <dbReference type="NCBI Taxonomy" id="914234"/>
    <lineage>
        <taxon>Eukaryota</taxon>
        <taxon>Fungi</taxon>
        <taxon>Dikarya</taxon>
        <taxon>Basidiomycota</taxon>
        <taxon>Agaricomycotina</taxon>
        <taxon>Agaricomycetes</taxon>
        <taxon>Polyporales</taxon>
        <taxon>Gelatoporiaceae</taxon>
        <taxon>Gelatoporia</taxon>
    </lineage>
</organism>
<dbReference type="GO" id="GO:0031491">
    <property type="term" value="F:nucleosome binding"/>
    <property type="evidence" value="ECO:0007669"/>
    <property type="project" value="TreeGrafter"/>
</dbReference>
<dbReference type="AlphaFoldDB" id="M2RTK3"/>
<dbReference type="PROSITE" id="PS51011">
    <property type="entry name" value="ARID"/>
    <property type="match status" value="1"/>
</dbReference>
<dbReference type="InterPro" id="IPR021906">
    <property type="entry name" value="BAF250/Osa"/>
</dbReference>
<dbReference type="OrthoDB" id="1938591at2759"/>
<dbReference type="GO" id="GO:0016514">
    <property type="term" value="C:SWI/SNF complex"/>
    <property type="evidence" value="ECO:0007669"/>
    <property type="project" value="InterPro"/>
</dbReference>
<dbReference type="GO" id="GO:0003677">
    <property type="term" value="F:DNA binding"/>
    <property type="evidence" value="ECO:0007669"/>
    <property type="project" value="InterPro"/>
</dbReference>
<dbReference type="HOGENOM" id="CLU_014090_0_0_1"/>
<feature type="domain" description="ARID" evidence="3">
    <location>
        <begin position="11"/>
        <end position="135"/>
    </location>
</feature>
<dbReference type="GO" id="GO:0035060">
    <property type="term" value="C:brahma complex"/>
    <property type="evidence" value="ECO:0007669"/>
    <property type="project" value="InterPro"/>
</dbReference>